<comment type="caution">
    <text evidence="6">The sequence shown here is derived from an EMBL/GenBank/DDBJ whole genome shotgun (WGS) entry which is preliminary data.</text>
</comment>
<feature type="transmembrane region" description="Helical" evidence="5">
    <location>
        <begin position="272"/>
        <end position="293"/>
    </location>
</feature>
<feature type="transmembrane region" description="Helical" evidence="5">
    <location>
        <begin position="85"/>
        <end position="105"/>
    </location>
</feature>
<keyword evidence="7" id="KW-1185">Reference proteome</keyword>
<organism evidence="6 7">
    <name type="scientific">Mycolicibacterium frederiksbergense</name>
    <dbReference type="NCBI Taxonomy" id="117567"/>
    <lineage>
        <taxon>Bacteria</taxon>
        <taxon>Bacillati</taxon>
        <taxon>Actinomycetota</taxon>
        <taxon>Actinomycetes</taxon>
        <taxon>Mycobacteriales</taxon>
        <taxon>Mycobacteriaceae</taxon>
        <taxon>Mycolicibacterium</taxon>
    </lineage>
</organism>
<feature type="transmembrane region" description="Helical" evidence="5">
    <location>
        <begin position="125"/>
        <end position="141"/>
    </location>
</feature>
<reference evidence="6 7" key="1">
    <citation type="submission" date="2023-04" db="EMBL/GenBank/DDBJ databases">
        <title>Forest soil microbial communities from Buena Vista Peninsula, Colon Province, Panama.</title>
        <authorList>
            <person name="Bouskill N."/>
        </authorList>
    </citation>
    <scope>NUCLEOTIDE SEQUENCE [LARGE SCALE GENOMIC DNA]</scope>
    <source>
        <strain evidence="6 7">AC80</strain>
    </source>
</reference>
<feature type="transmembrane region" description="Helical" evidence="5">
    <location>
        <begin position="147"/>
        <end position="170"/>
    </location>
</feature>
<feature type="transmembrane region" description="Helical" evidence="5">
    <location>
        <begin position="244"/>
        <end position="266"/>
    </location>
</feature>
<feature type="transmembrane region" description="Helical" evidence="5">
    <location>
        <begin position="60"/>
        <end position="79"/>
    </location>
</feature>
<name>A0ABT6KZG0_9MYCO</name>
<dbReference type="CDD" id="cd09319">
    <property type="entry name" value="TDT_like_1"/>
    <property type="match status" value="1"/>
</dbReference>
<evidence type="ECO:0000256" key="3">
    <source>
        <dbReference type="ARBA" id="ARBA00022989"/>
    </source>
</evidence>
<protein>
    <recommendedName>
        <fullName evidence="8">C4-dicarboxylate ABC transporter</fullName>
    </recommendedName>
</protein>
<dbReference type="Proteomes" id="UP001160130">
    <property type="component" value="Unassembled WGS sequence"/>
</dbReference>
<gene>
    <name evidence="6" type="ORF">M2272_002735</name>
</gene>
<dbReference type="InterPro" id="IPR038665">
    <property type="entry name" value="Voltage-dep_anion_channel_sf"/>
</dbReference>
<keyword evidence="2 5" id="KW-0812">Transmembrane</keyword>
<dbReference type="Gene3D" id="1.50.10.150">
    <property type="entry name" value="Voltage-dependent anion channel"/>
    <property type="match status" value="1"/>
</dbReference>
<evidence type="ECO:0000256" key="5">
    <source>
        <dbReference type="SAM" id="Phobius"/>
    </source>
</evidence>
<feature type="transmembrane region" description="Helical" evidence="5">
    <location>
        <begin position="182"/>
        <end position="199"/>
    </location>
</feature>
<dbReference type="RefSeq" id="WP_280832740.1">
    <property type="nucleotide sequence ID" value="NZ_JARXVE010000004.1"/>
</dbReference>
<keyword evidence="4 5" id="KW-0472">Membrane</keyword>
<feature type="transmembrane region" description="Helical" evidence="5">
    <location>
        <begin position="211"/>
        <end position="232"/>
    </location>
</feature>
<evidence type="ECO:0000256" key="2">
    <source>
        <dbReference type="ARBA" id="ARBA00022692"/>
    </source>
</evidence>
<evidence type="ECO:0000313" key="6">
    <source>
        <dbReference type="EMBL" id="MDH6196092.1"/>
    </source>
</evidence>
<dbReference type="EMBL" id="JARXVE010000004">
    <property type="protein sequence ID" value="MDH6196092.1"/>
    <property type="molecule type" value="Genomic_DNA"/>
</dbReference>
<comment type="subcellular location">
    <subcellularLocation>
        <location evidence="1">Membrane</location>
        <topology evidence="1">Multi-pass membrane protein</topology>
    </subcellularLocation>
</comment>
<keyword evidence="3 5" id="KW-1133">Transmembrane helix</keyword>
<evidence type="ECO:0000256" key="1">
    <source>
        <dbReference type="ARBA" id="ARBA00004141"/>
    </source>
</evidence>
<evidence type="ECO:0000313" key="7">
    <source>
        <dbReference type="Proteomes" id="UP001160130"/>
    </source>
</evidence>
<evidence type="ECO:0000256" key="4">
    <source>
        <dbReference type="ARBA" id="ARBA00023136"/>
    </source>
</evidence>
<proteinExistence type="predicted"/>
<evidence type="ECO:0008006" key="8">
    <source>
        <dbReference type="Google" id="ProtNLM"/>
    </source>
</evidence>
<feature type="transmembrane region" description="Helical" evidence="5">
    <location>
        <begin position="30"/>
        <end position="48"/>
    </location>
</feature>
<accession>A0ABT6KZG0</accession>
<dbReference type="InterPro" id="IPR004695">
    <property type="entry name" value="SLAC1/Mae1/Ssu1/TehA"/>
</dbReference>
<sequence>MKPTVFAAVMATGIVSIAAADHDLGFLSCPLALLAIIALPVLMCLTVARWRSFDLRDIDTVIGLFTYVAACSVLAGRFAEYRPAVWVFGALALLGWLALVPVLLLRMRRLGWTGLCGRARGSWELVSVATSGLAIVFVAGGTMFWAFIFWVLALGLYGVMTTLIACRALMEPGLRRNVPPDHWILMGGVAIATVAGERIHAQLPPGPLADAVQVVTVVTLAVAASQIVPLAITGWRQLLDWPAVFPLGMFSAASYSVALEIGWQSLVVVSYVFLWIAFAAWLAVVGIMVRPVLRLISGHGLRPR</sequence>
<dbReference type="Pfam" id="PF03595">
    <property type="entry name" value="SLAC1"/>
    <property type="match status" value="1"/>
</dbReference>